<evidence type="ECO:0000256" key="3">
    <source>
        <dbReference type="ARBA" id="ARBA00023163"/>
    </source>
</evidence>
<feature type="compositionally biased region" description="Basic residues" evidence="5">
    <location>
        <begin position="1"/>
        <end position="18"/>
    </location>
</feature>
<organism evidence="7 8">
    <name type="scientific">Desulfatibacillum alkenivorans DSM 16219</name>
    <dbReference type="NCBI Taxonomy" id="1121393"/>
    <lineage>
        <taxon>Bacteria</taxon>
        <taxon>Pseudomonadati</taxon>
        <taxon>Thermodesulfobacteriota</taxon>
        <taxon>Desulfobacteria</taxon>
        <taxon>Desulfobacterales</taxon>
        <taxon>Desulfatibacillaceae</taxon>
        <taxon>Desulfatibacillum</taxon>
    </lineage>
</organism>
<keyword evidence="8" id="KW-1185">Reference proteome</keyword>
<dbReference type="EMBL" id="FQZU01000069">
    <property type="protein sequence ID" value="SHL41989.1"/>
    <property type="molecule type" value="Genomic_DNA"/>
</dbReference>
<evidence type="ECO:0000256" key="2">
    <source>
        <dbReference type="ARBA" id="ARBA00023125"/>
    </source>
</evidence>
<feature type="region of interest" description="Disordered" evidence="5">
    <location>
        <begin position="1"/>
        <end position="23"/>
    </location>
</feature>
<keyword evidence="2 4" id="KW-0238">DNA-binding</keyword>
<keyword evidence="3" id="KW-0804">Transcription</keyword>
<dbReference type="Pfam" id="PF00440">
    <property type="entry name" value="TetR_N"/>
    <property type="match status" value="2"/>
</dbReference>
<evidence type="ECO:0000256" key="5">
    <source>
        <dbReference type="SAM" id="MobiDB-lite"/>
    </source>
</evidence>
<evidence type="ECO:0000313" key="8">
    <source>
        <dbReference type="Proteomes" id="UP000183994"/>
    </source>
</evidence>
<dbReference type="InterPro" id="IPR001647">
    <property type="entry name" value="HTH_TetR"/>
</dbReference>
<dbReference type="PANTHER" id="PTHR30055:SF234">
    <property type="entry name" value="HTH-TYPE TRANSCRIPTIONAL REGULATOR BETI"/>
    <property type="match status" value="1"/>
</dbReference>
<evidence type="ECO:0000313" key="7">
    <source>
        <dbReference type="EMBL" id="SHL41989.1"/>
    </source>
</evidence>
<feature type="DNA-binding region" description="H-T-H motif" evidence="4">
    <location>
        <begin position="321"/>
        <end position="340"/>
    </location>
</feature>
<name>A0A1M7AHL2_9BACT</name>
<dbReference type="OrthoDB" id="5511609at2"/>
<dbReference type="SUPFAM" id="SSF46689">
    <property type="entry name" value="Homeodomain-like"/>
    <property type="match status" value="2"/>
</dbReference>
<protein>
    <submittedName>
        <fullName evidence="7">Transcriptional regulator, TetR family</fullName>
    </submittedName>
</protein>
<dbReference type="PANTHER" id="PTHR30055">
    <property type="entry name" value="HTH-TYPE TRANSCRIPTIONAL REGULATOR RUTR"/>
    <property type="match status" value="1"/>
</dbReference>
<gene>
    <name evidence="7" type="ORF">SAMN02745216_05164</name>
</gene>
<dbReference type="GO" id="GO:0003700">
    <property type="term" value="F:DNA-binding transcription factor activity"/>
    <property type="evidence" value="ECO:0007669"/>
    <property type="project" value="TreeGrafter"/>
</dbReference>
<evidence type="ECO:0000256" key="1">
    <source>
        <dbReference type="ARBA" id="ARBA00023015"/>
    </source>
</evidence>
<keyword evidence="1" id="KW-0805">Transcription regulation</keyword>
<dbReference type="RefSeq" id="WP_073479124.1">
    <property type="nucleotide sequence ID" value="NZ_FQZU01000069.1"/>
</dbReference>
<evidence type="ECO:0000259" key="6">
    <source>
        <dbReference type="PROSITE" id="PS50977"/>
    </source>
</evidence>
<evidence type="ECO:0000256" key="4">
    <source>
        <dbReference type="PROSITE-ProRule" id="PRU00335"/>
    </source>
</evidence>
<dbReference type="STRING" id="1121393.SAMN02745216_05164"/>
<dbReference type="PROSITE" id="PS50977">
    <property type="entry name" value="HTH_TETR_2"/>
    <property type="match status" value="2"/>
</dbReference>
<dbReference type="AlphaFoldDB" id="A0A1M7AHL2"/>
<accession>A0A1M7AHL2</accession>
<sequence length="500" mass="56781">MTPSGRKKSGPAKPSKRQQKTEATRKRIADAARQVFTNYPYDAASIRMIGQEGGFNHSFVRYHFKSKAKLFESVAKSLIGEYYQASGEMVMELNGPLYENTKTLAERFVGYAFDNPDAFYIMMLNMGAVDNVKDAFPGMEHLRGFHEDTLALFAASGYFKADIKDISQVFFCSSILLANCVGAANFYGKVLEINPNDPEYREWVKDLFVFVLYPSVKRLFFAKSRRNGADPLGAGKGALLHSASAVRKRIKGAARNVMSLGPTSPAFKKLLADIEKSALRIRKGRITTRVRRGETKGQATRRRIIAVARRVFSKYPYNAASIRMIGEEGGFDFTLLYHYFPKKAELFEAVTSQLLDEFRTAVTDIIKELDSPSMHENMTRFVDKTLDYSFENPDVMMGCMQNIAQLDKFEDMPGFEHLTRFLLESLELFKEYMPLPESDERVRMWLYGFGTVVFSCVGAASYHAQVLGMEPKGPEYRQWVKDTLMNVFYPCMKSLLFSDK</sequence>
<feature type="DNA-binding region" description="H-T-H motif" evidence="4">
    <location>
        <begin position="45"/>
        <end position="64"/>
    </location>
</feature>
<dbReference type="Gene3D" id="1.10.357.10">
    <property type="entry name" value="Tetracycline Repressor, domain 2"/>
    <property type="match status" value="2"/>
</dbReference>
<dbReference type="GO" id="GO:0000976">
    <property type="term" value="F:transcription cis-regulatory region binding"/>
    <property type="evidence" value="ECO:0007669"/>
    <property type="project" value="TreeGrafter"/>
</dbReference>
<proteinExistence type="predicted"/>
<reference evidence="8" key="1">
    <citation type="submission" date="2016-11" db="EMBL/GenBank/DDBJ databases">
        <authorList>
            <person name="Varghese N."/>
            <person name="Submissions S."/>
        </authorList>
    </citation>
    <scope>NUCLEOTIDE SEQUENCE [LARGE SCALE GENOMIC DNA]</scope>
    <source>
        <strain evidence="8">DSM 16219</strain>
    </source>
</reference>
<feature type="domain" description="HTH tetR-type" evidence="6">
    <location>
        <begin position="298"/>
        <end position="358"/>
    </location>
</feature>
<dbReference type="Proteomes" id="UP000183994">
    <property type="component" value="Unassembled WGS sequence"/>
</dbReference>
<feature type="domain" description="HTH tetR-type" evidence="6">
    <location>
        <begin position="22"/>
        <end position="82"/>
    </location>
</feature>
<dbReference type="InterPro" id="IPR050109">
    <property type="entry name" value="HTH-type_TetR-like_transc_reg"/>
</dbReference>
<dbReference type="InterPro" id="IPR009057">
    <property type="entry name" value="Homeodomain-like_sf"/>
</dbReference>